<reference evidence="1 2" key="1">
    <citation type="journal article" date="2018" name="Sci. Rep.">
        <title>Genomic signatures of local adaptation to the degree of environmental predictability in rotifers.</title>
        <authorList>
            <person name="Franch-Gras L."/>
            <person name="Hahn C."/>
            <person name="Garcia-Roger E.M."/>
            <person name="Carmona M.J."/>
            <person name="Serra M."/>
            <person name="Gomez A."/>
        </authorList>
    </citation>
    <scope>NUCLEOTIDE SEQUENCE [LARGE SCALE GENOMIC DNA]</scope>
    <source>
        <strain evidence="1">HYR1</strain>
    </source>
</reference>
<name>A0A3M7SEQ2_BRAPC</name>
<dbReference type="Proteomes" id="UP000276133">
    <property type="component" value="Unassembled WGS sequence"/>
</dbReference>
<organism evidence="1 2">
    <name type="scientific">Brachionus plicatilis</name>
    <name type="common">Marine rotifer</name>
    <name type="synonym">Brachionus muelleri</name>
    <dbReference type="NCBI Taxonomy" id="10195"/>
    <lineage>
        <taxon>Eukaryota</taxon>
        <taxon>Metazoa</taxon>
        <taxon>Spiralia</taxon>
        <taxon>Gnathifera</taxon>
        <taxon>Rotifera</taxon>
        <taxon>Eurotatoria</taxon>
        <taxon>Monogononta</taxon>
        <taxon>Pseudotrocha</taxon>
        <taxon>Ploima</taxon>
        <taxon>Brachionidae</taxon>
        <taxon>Brachionus</taxon>
    </lineage>
</organism>
<keyword evidence="2" id="KW-1185">Reference proteome</keyword>
<dbReference type="EMBL" id="REGN01001531">
    <property type="protein sequence ID" value="RNA34048.1"/>
    <property type="molecule type" value="Genomic_DNA"/>
</dbReference>
<gene>
    <name evidence="1" type="ORF">BpHYR1_007103</name>
</gene>
<evidence type="ECO:0000313" key="2">
    <source>
        <dbReference type="Proteomes" id="UP000276133"/>
    </source>
</evidence>
<protein>
    <submittedName>
        <fullName evidence="1">Uncharacterized protein</fullName>
    </submittedName>
</protein>
<dbReference type="AlphaFoldDB" id="A0A3M7SEQ2"/>
<comment type="caution">
    <text evidence="1">The sequence shown here is derived from an EMBL/GenBank/DDBJ whole genome shotgun (WGS) entry which is preliminary data.</text>
</comment>
<evidence type="ECO:0000313" key="1">
    <source>
        <dbReference type="EMBL" id="RNA34048.1"/>
    </source>
</evidence>
<accession>A0A3M7SEQ2</accession>
<proteinExistence type="predicted"/>
<sequence>MCKSQILSLIGKLKNKKKSDLQITLIIYANNLTWHEVKDNEKKWIKCSNPIGVFTSPKKDSFFRTCSKAFQRNKPLNFFVEITLFVQK</sequence>